<dbReference type="InterPro" id="IPR010611">
    <property type="entry name" value="3D_dom"/>
</dbReference>
<feature type="domain" description="3D" evidence="4">
    <location>
        <begin position="306"/>
        <end position="365"/>
    </location>
</feature>
<gene>
    <name evidence="6" type="ORF">BN000_00039</name>
</gene>
<accession>A0A0U1NQ46</accession>
<dbReference type="SUPFAM" id="SSF50685">
    <property type="entry name" value="Barwin-like endoglucanases"/>
    <property type="match status" value="1"/>
</dbReference>
<sequence length="365" mass="40154" precursor="true">MTFLKRITIVMFTLMLCVPFSLETHAQSNTDALQNLQQQLNQKANEKQAVKNEMDSVQQEMQSISTYISQNKDAMAKTEQKIADTNRLIEQKKEEIVTLEDKILARKDVMKKRLVALQQRDDKIGLVISVFMDAKNLDDFIQRASAVSTLFGADKDILNAQQDDLNQIEVDKKEIDKQEQVALAEQKSLAKQQADLDQNLQKKQADLNTLQQQSSQIDQQITADSQQKANIQAQIKAAQDQILQQQAAARAAAQAGAGANQPSAPQQPSGGGQEFYVTATAYSWEDGGIITRLGYNIKDNPNMKLIAVDPSVIPLGKKVWVEGYGVAIAGDTGGAIVGNRIDVLMPSTAASNAWGRKTVKVVVLN</sequence>
<evidence type="ECO:0000256" key="2">
    <source>
        <dbReference type="SAM" id="Coils"/>
    </source>
</evidence>
<dbReference type="EMBL" id="CVRB01000001">
    <property type="protein sequence ID" value="CRK80159.1"/>
    <property type="molecule type" value="Genomic_DNA"/>
</dbReference>
<dbReference type="GO" id="GO:0019867">
    <property type="term" value="C:outer membrane"/>
    <property type="evidence" value="ECO:0007669"/>
    <property type="project" value="InterPro"/>
</dbReference>
<feature type="chain" id="PRO_5006712298" evidence="3">
    <location>
        <begin position="27"/>
        <end position="365"/>
    </location>
</feature>
<name>A0A0U1NQ46_9BACI</name>
<keyword evidence="1 3" id="KW-0732">Signal</keyword>
<dbReference type="InterPro" id="IPR057309">
    <property type="entry name" value="PcsB_CC"/>
</dbReference>
<evidence type="ECO:0000256" key="1">
    <source>
        <dbReference type="ARBA" id="ARBA00022729"/>
    </source>
</evidence>
<evidence type="ECO:0000313" key="7">
    <source>
        <dbReference type="Proteomes" id="UP000199087"/>
    </source>
</evidence>
<dbReference type="GO" id="GO:0009254">
    <property type="term" value="P:peptidoglycan turnover"/>
    <property type="evidence" value="ECO:0007669"/>
    <property type="project" value="InterPro"/>
</dbReference>
<dbReference type="Pfam" id="PF24568">
    <property type="entry name" value="CC_PcsB"/>
    <property type="match status" value="1"/>
</dbReference>
<keyword evidence="7" id="KW-1185">Reference proteome</keyword>
<dbReference type="RefSeq" id="WP_090629291.1">
    <property type="nucleotide sequence ID" value="NZ_CVRB01000001.1"/>
</dbReference>
<dbReference type="Gene3D" id="6.10.250.3150">
    <property type="match status" value="1"/>
</dbReference>
<proteinExistence type="predicted"/>
<dbReference type="PANTHER" id="PTHR39160">
    <property type="entry name" value="CELL WALL-BINDING PROTEIN YOCH"/>
    <property type="match status" value="1"/>
</dbReference>
<dbReference type="InterPro" id="IPR059180">
    <property type="entry name" value="3D_YorM"/>
</dbReference>
<dbReference type="InterPro" id="IPR051933">
    <property type="entry name" value="Resuscitation_pf_RpfB"/>
</dbReference>
<dbReference type="PANTHER" id="PTHR39160:SF6">
    <property type="entry name" value="CELL WALL-BINDING PROTEIN YOCH"/>
    <property type="match status" value="1"/>
</dbReference>
<evidence type="ECO:0000259" key="5">
    <source>
        <dbReference type="Pfam" id="PF24568"/>
    </source>
</evidence>
<dbReference type="Proteomes" id="UP000199087">
    <property type="component" value="Unassembled WGS sequence"/>
</dbReference>
<evidence type="ECO:0000259" key="4">
    <source>
        <dbReference type="Pfam" id="PF06725"/>
    </source>
</evidence>
<keyword evidence="2" id="KW-0175">Coiled coil</keyword>
<dbReference type="OrthoDB" id="9798935at2"/>
<evidence type="ECO:0000256" key="3">
    <source>
        <dbReference type="SAM" id="SignalP"/>
    </source>
</evidence>
<feature type="coiled-coil region" evidence="2">
    <location>
        <begin position="158"/>
        <end position="248"/>
    </location>
</feature>
<dbReference type="InterPro" id="IPR036908">
    <property type="entry name" value="RlpA-like_sf"/>
</dbReference>
<evidence type="ECO:0000313" key="6">
    <source>
        <dbReference type="EMBL" id="CRK80159.1"/>
    </source>
</evidence>
<dbReference type="AlphaFoldDB" id="A0A0U1NQ46"/>
<reference evidence="7" key="1">
    <citation type="submission" date="2015-05" db="EMBL/GenBank/DDBJ databases">
        <authorList>
            <person name="Urmite Genomes"/>
        </authorList>
    </citation>
    <scope>NUCLEOTIDE SEQUENCE [LARGE SCALE GENOMIC DNA]</scope>
    <source>
        <strain evidence="7">LF1</strain>
    </source>
</reference>
<dbReference type="Pfam" id="PF06725">
    <property type="entry name" value="3D"/>
    <property type="match status" value="1"/>
</dbReference>
<protein>
    <submittedName>
        <fullName evidence="6">3D domain-containing protein</fullName>
    </submittedName>
</protein>
<feature type="coiled-coil region" evidence="2">
    <location>
        <begin position="26"/>
        <end position="102"/>
    </location>
</feature>
<feature type="domain" description="Peptidoglycan hydrolase PcsB coiled-coil" evidence="5">
    <location>
        <begin position="96"/>
        <end position="169"/>
    </location>
</feature>
<feature type="signal peptide" evidence="3">
    <location>
        <begin position="1"/>
        <end position="26"/>
    </location>
</feature>
<dbReference type="GO" id="GO:0004553">
    <property type="term" value="F:hydrolase activity, hydrolyzing O-glycosyl compounds"/>
    <property type="evidence" value="ECO:0007669"/>
    <property type="project" value="InterPro"/>
</dbReference>
<organism evidence="6 7">
    <name type="scientific">Neobacillus massiliamazoniensis</name>
    <dbReference type="NCBI Taxonomy" id="1499688"/>
    <lineage>
        <taxon>Bacteria</taxon>
        <taxon>Bacillati</taxon>
        <taxon>Bacillota</taxon>
        <taxon>Bacilli</taxon>
        <taxon>Bacillales</taxon>
        <taxon>Bacillaceae</taxon>
        <taxon>Neobacillus</taxon>
    </lineage>
</organism>
<dbReference type="STRING" id="1499688.BN000_00039"/>
<dbReference type="CDD" id="cd14667">
    <property type="entry name" value="3D_containing_proteins"/>
    <property type="match status" value="1"/>
</dbReference>